<name>A0A1X6NY25_PORUM</name>
<gene>
    <name evidence="2" type="ORF">BU14_0347s0009</name>
</gene>
<sequence>MDEDGDSEADGSKEPECSLGRRLLLLRVSTCQVTPPVVVPSELQSAIAAVATEAVQPSPPPVGPRRRVRARRRVLGGGTEPVSRAGGRRAKRRRVPGVRDAAEGDSDAWAPPVPPVDIHAVDADSASASDAEELDNGPRALQLVEYYKRRITRVLALMLGDATPTDESAGTLFRVVCVGGGAAVVFSEGERAYVAWARLENGVASYLCTCGGKDGAEAVQLRSWLGESSTCGHARGLKASFEDLAAADGLADDVALLGAYPTLDNAASPPAPECQVFYATKTTRKKGVFAVYFRSTWAAVVIRNKLNKQRMRRRVQRRPACSLISCAKDHWTCPHATSVASWCAELQEAMSAAIALGGAVVDPFKDVLLPTVAPVPKTQQTAAAQAAEWAAFSDESRGRCSRNLLPCSGEISDCLLFDKLADSGREGGAPAFLPEVLVEAKCFACGAAYSGLGIKNAGAMLHTLRGRVAVTLQQWTCMCGELVPYDGAHEGLFASSKGTVFTRTFMDVLIQMVFTGHGTLSSAASMLCFLLEATDSFSGASGSLARQTLISAVHRYARTLIVPATLFRCSKYKRAGDRPYLAIIADGQVLSILRNQSQPLVRLTEDVVGVPLDAGHGACLASAATRAAVRKRMTADNQLVVRLNKDDKKALDRLAEELAVELVAHEPSWVVSQPDNVSWASAYLYFSFYTNEVSDVDPAGEDEAAAGLGAPADAPGGGTGDDAAQAPGGDDTEGGAAPQAGGLFYVSKQVDGAVGTGLSATAERERWRIVRRFLLTFLGHPVVGALAGLPRRRIRRLAKKLVLGATVEEWKPYASAVESVGIVWPFLRLVGMTNEDQQMTQAIGEVLLFTCGVDAYWETLWRGHASAGALAFEEQWRNTSADKYAEWAATRTPAPPRPPRFSAAIPPSRAARRSCWRCRPATSGPTWSRYDRL</sequence>
<feature type="region of interest" description="Disordered" evidence="1">
    <location>
        <begin position="75"/>
        <end position="116"/>
    </location>
</feature>
<dbReference type="AlphaFoldDB" id="A0A1X6NY25"/>
<feature type="compositionally biased region" description="Low complexity" evidence="1">
    <location>
        <begin position="705"/>
        <end position="714"/>
    </location>
</feature>
<evidence type="ECO:0000256" key="1">
    <source>
        <dbReference type="SAM" id="MobiDB-lite"/>
    </source>
</evidence>
<organism evidence="2 3">
    <name type="scientific">Porphyra umbilicalis</name>
    <name type="common">Purple laver</name>
    <name type="synonym">Red alga</name>
    <dbReference type="NCBI Taxonomy" id="2786"/>
    <lineage>
        <taxon>Eukaryota</taxon>
        <taxon>Rhodophyta</taxon>
        <taxon>Bangiophyceae</taxon>
        <taxon>Bangiales</taxon>
        <taxon>Bangiaceae</taxon>
        <taxon>Porphyra</taxon>
    </lineage>
</organism>
<reference evidence="2 3" key="1">
    <citation type="submission" date="2017-03" db="EMBL/GenBank/DDBJ databases">
        <title>WGS assembly of Porphyra umbilicalis.</title>
        <authorList>
            <person name="Brawley S.H."/>
            <person name="Blouin N.A."/>
            <person name="Ficko-Blean E."/>
            <person name="Wheeler G.L."/>
            <person name="Lohr M."/>
            <person name="Goodson H.V."/>
            <person name="Jenkins J.W."/>
            <person name="Blaby-Haas C.E."/>
            <person name="Helliwell K.E."/>
            <person name="Chan C."/>
            <person name="Marriage T."/>
            <person name="Bhattacharya D."/>
            <person name="Klein A.S."/>
            <person name="Badis Y."/>
            <person name="Brodie J."/>
            <person name="Cao Y."/>
            <person name="Collen J."/>
            <person name="Dittami S.M."/>
            <person name="Gachon C.M."/>
            <person name="Green B.R."/>
            <person name="Karpowicz S."/>
            <person name="Kim J.W."/>
            <person name="Kudahl U."/>
            <person name="Lin S."/>
            <person name="Michel G."/>
            <person name="Mittag M."/>
            <person name="Olson B.J."/>
            <person name="Pangilinan J."/>
            <person name="Peng Y."/>
            <person name="Qiu H."/>
            <person name="Shu S."/>
            <person name="Singer J.T."/>
            <person name="Smith A.G."/>
            <person name="Sprecher B.N."/>
            <person name="Wagner V."/>
            <person name="Wang W."/>
            <person name="Wang Z.-Y."/>
            <person name="Yan J."/>
            <person name="Yarish C."/>
            <person name="Zoeuner-Riek S."/>
            <person name="Zhuang Y."/>
            <person name="Zou Y."/>
            <person name="Lindquist E.A."/>
            <person name="Grimwood J."/>
            <person name="Barry K."/>
            <person name="Rokhsar D.S."/>
            <person name="Schmutz J."/>
            <person name="Stiller J.W."/>
            <person name="Grossman A.R."/>
            <person name="Prochnik S.E."/>
        </authorList>
    </citation>
    <scope>NUCLEOTIDE SEQUENCE [LARGE SCALE GENOMIC DNA]</scope>
    <source>
        <strain evidence="2">4086291</strain>
    </source>
</reference>
<protein>
    <submittedName>
        <fullName evidence="2">Uncharacterized protein</fullName>
    </submittedName>
</protein>
<keyword evidence="3" id="KW-1185">Reference proteome</keyword>
<feature type="compositionally biased region" description="Basic residues" evidence="1">
    <location>
        <begin position="86"/>
        <end position="96"/>
    </location>
</feature>
<dbReference type="Proteomes" id="UP000218209">
    <property type="component" value="Unassembled WGS sequence"/>
</dbReference>
<dbReference type="EMBL" id="KV918996">
    <property type="protein sequence ID" value="OSX73445.1"/>
    <property type="molecule type" value="Genomic_DNA"/>
</dbReference>
<feature type="region of interest" description="Disordered" evidence="1">
    <location>
        <begin position="699"/>
        <end position="734"/>
    </location>
</feature>
<evidence type="ECO:0000313" key="3">
    <source>
        <dbReference type="Proteomes" id="UP000218209"/>
    </source>
</evidence>
<proteinExistence type="predicted"/>
<evidence type="ECO:0000313" key="2">
    <source>
        <dbReference type="EMBL" id="OSX73445.1"/>
    </source>
</evidence>
<accession>A0A1X6NY25</accession>